<accession>A0A848DL45</accession>
<dbReference type="GO" id="GO:0016787">
    <property type="term" value="F:hydrolase activity"/>
    <property type="evidence" value="ECO:0007669"/>
    <property type="project" value="UniProtKB-KW"/>
</dbReference>
<dbReference type="EMBL" id="JAAXKZ010000069">
    <property type="protein sequence ID" value="NMH93457.1"/>
    <property type="molecule type" value="Genomic_DNA"/>
</dbReference>
<keyword evidence="2" id="KW-0378">Hydrolase</keyword>
<comment type="caution">
    <text evidence="2">The sequence shown here is derived from an EMBL/GenBank/DDBJ whole genome shotgun (WGS) entry which is preliminary data.</text>
</comment>
<dbReference type="InterPro" id="IPR026888">
    <property type="entry name" value="AcetylCoA_hyd_C"/>
</dbReference>
<dbReference type="InterPro" id="IPR037171">
    <property type="entry name" value="NagB/RpiA_transferase-like"/>
</dbReference>
<keyword evidence="3" id="KW-1185">Reference proteome</keyword>
<dbReference type="SUPFAM" id="SSF100950">
    <property type="entry name" value="NagB/RpiA/CoA transferase-like"/>
    <property type="match status" value="1"/>
</dbReference>
<gene>
    <name evidence="2" type="ORF">HF519_18130</name>
</gene>
<dbReference type="InterPro" id="IPR038460">
    <property type="entry name" value="AcetylCoA_hyd_C_sf"/>
</dbReference>
<evidence type="ECO:0000313" key="2">
    <source>
        <dbReference type="EMBL" id="NMH93457.1"/>
    </source>
</evidence>
<reference evidence="2 3" key="1">
    <citation type="submission" date="2020-04" db="EMBL/GenBank/DDBJ databases">
        <authorList>
            <person name="Klaysubun C."/>
            <person name="Duangmal K."/>
            <person name="Lipun K."/>
        </authorList>
    </citation>
    <scope>NUCLEOTIDE SEQUENCE [LARGE SCALE GENOMIC DNA]</scope>
    <source>
        <strain evidence="2 3">DSM 45300</strain>
    </source>
</reference>
<dbReference type="Gene3D" id="3.40.1080.10">
    <property type="entry name" value="Glutaconate Coenzyme A-transferase"/>
    <property type="match status" value="1"/>
</dbReference>
<dbReference type="Gene3D" id="3.40.1080.20">
    <property type="entry name" value="Acetyl-CoA hydrolase/transferase C-terminal domain"/>
    <property type="match status" value="1"/>
</dbReference>
<dbReference type="InterPro" id="IPR046433">
    <property type="entry name" value="ActCoA_hydro"/>
</dbReference>
<dbReference type="PANTHER" id="PTHR21432">
    <property type="entry name" value="ACETYL-COA HYDROLASE-RELATED"/>
    <property type="match status" value="1"/>
</dbReference>
<organism evidence="2 3">
    <name type="scientific">Pseudonocardia bannensis</name>
    <dbReference type="NCBI Taxonomy" id="630973"/>
    <lineage>
        <taxon>Bacteria</taxon>
        <taxon>Bacillati</taxon>
        <taxon>Actinomycetota</taxon>
        <taxon>Actinomycetes</taxon>
        <taxon>Pseudonocardiales</taxon>
        <taxon>Pseudonocardiaceae</taxon>
        <taxon>Pseudonocardia</taxon>
    </lineage>
</organism>
<dbReference type="Pfam" id="PF13336">
    <property type="entry name" value="AcetylCoA_hyd_C"/>
    <property type="match status" value="1"/>
</dbReference>
<dbReference type="PANTHER" id="PTHR21432:SF20">
    <property type="entry name" value="ACETYL-COA HYDROLASE"/>
    <property type="match status" value="1"/>
</dbReference>
<name>A0A848DL45_9PSEU</name>
<dbReference type="AlphaFoldDB" id="A0A848DL45"/>
<dbReference type="Gene3D" id="3.30.750.70">
    <property type="entry name" value="4-hydroxybutyrate coenzyme like domains"/>
    <property type="match status" value="1"/>
</dbReference>
<evidence type="ECO:0000259" key="1">
    <source>
        <dbReference type="Pfam" id="PF13336"/>
    </source>
</evidence>
<sequence length="384" mass="39466">MRVAVADGCGSPRALYPPLLRAAARHGDLRLLLGWMPVAEPGLDPAPFAEARAVLGGPGLRAAVDGGAVRTVPCRLSAVPSLLAGPLRPDLLLATVVRGPEGLRLGAEASWVRGLITGGVPVAAVVSRSAPRAEAGPPLPADRITVLGEVAGDAGRPRELPTPPPTPVDEQIARHVAALVPEGARVQVGPGRLGAALLGAIRVPVRVDSGLLPEAVVDLDERGLLLGDPVAAYLVGTRRLYDWADGRPLLHPVEVTHDIGRLSAADLPPLIALNTALEIDLDGQVNVEGVGRAAAGMIGGHPDFAAAGVRSPGGLSVVAVASAHRDRPTLVTRLSRPVTTASHDVDVVVTERGAVDLRGLDRTERRAALCDLWGGQVHDTGAAS</sequence>
<dbReference type="GO" id="GO:0006083">
    <property type="term" value="P:acetate metabolic process"/>
    <property type="evidence" value="ECO:0007669"/>
    <property type="project" value="InterPro"/>
</dbReference>
<evidence type="ECO:0000313" key="3">
    <source>
        <dbReference type="Proteomes" id="UP000586918"/>
    </source>
</evidence>
<dbReference type="Proteomes" id="UP000586918">
    <property type="component" value="Unassembled WGS sequence"/>
</dbReference>
<feature type="domain" description="Acetyl-CoA hydrolase/transferase C-terminal" evidence="1">
    <location>
        <begin position="236"/>
        <end position="370"/>
    </location>
</feature>
<dbReference type="GO" id="GO:0008775">
    <property type="term" value="F:acetate CoA-transferase activity"/>
    <property type="evidence" value="ECO:0007669"/>
    <property type="project" value="InterPro"/>
</dbReference>
<proteinExistence type="predicted"/>
<protein>
    <submittedName>
        <fullName evidence="2">Acetyl-CoA hydrolase</fullName>
    </submittedName>
</protein>